<organism evidence="2 3">
    <name type="scientific">Thermoflexibacter ruber</name>
    <dbReference type="NCBI Taxonomy" id="1003"/>
    <lineage>
        <taxon>Bacteria</taxon>
        <taxon>Pseudomonadati</taxon>
        <taxon>Bacteroidota</taxon>
        <taxon>Cytophagia</taxon>
        <taxon>Cytophagales</taxon>
        <taxon>Thermoflexibacteraceae</taxon>
        <taxon>Thermoflexibacter</taxon>
    </lineage>
</organism>
<keyword evidence="1" id="KW-0812">Transmembrane</keyword>
<keyword evidence="1" id="KW-0472">Membrane</keyword>
<feature type="transmembrane region" description="Helical" evidence="1">
    <location>
        <begin position="12"/>
        <end position="36"/>
    </location>
</feature>
<feature type="transmembrane region" description="Helical" evidence="1">
    <location>
        <begin position="214"/>
        <end position="232"/>
    </location>
</feature>
<keyword evidence="1" id="KW-1133">Transmembrane helix</keyword>
<sequence>MSKQSHIAKKTQSLYVIINSLCAYLTMSIVLIYGYYFFQMAVAKLFYIQSTLYFDRIIFISRDAMWSPKIVLVSYSAPVVFSFFASIFFFYMYVLLRRQLYLVRIYCLWGHIISIGLFFSSFIHGAFAYKGFAVIFKWFNIAEKWNYLLAVIGIIGLCIMGLYIGLWFLKMAPSKEFDVHKKPRKFLFQVAMLPFLIAAIITSSVLIIKLQDSIPLVVIQLGIFLMLSFTILRAEPLPQRVVLVKNSATGKFSLPAVLIGVFSLIAAIYLTYKGISL</sequence>
<gene>
    <name evidence="2" type="ORF">SAMN04488541_104012</name>
</gene>
<dbReference type="EMBL" id="FONY01000040">
    <property type="protein sequence ID" value="SFF48181.1"/>
    <property type="molecule type" value="Genomic_DNA"/>
</dbReference>
<feature type="transmembrane region" description="Helical" evidence="1">
    <location>
        <begin position="108"/>
        <end position="127"/>
    </location>
</feature>
<proteinExistence type="predicted"/>
<feature type="transmembrane region" description="Helical" evidence="1">
    <location>
        <begin position="190"/>
        <end position="208"/>
    </location>
</feature>
<evidence type="ECO:0000313" key="2">
    <source>
        <dbReference type="EMBL" id="SFF48181.1"/>
    </source>
</evidence>
<feature type="transmembrane region" description="Helical" evidence="1">
    <location>
        <begin position="252"/>
        <end position="272"/>
    </location>
</feature>
<dbReference type="Proteomes" id="UP000199513">
    <property type="component" value="Unassembled WGS sequence"/>
</dbReference>
<feature type="transmembrane region" description="Helical" evidence="1">
    <location>
        <begin position="147"/>
        <end position="169"/>
    </location>
</feature>
<dbReference type="RefSeq" id="WP_091548886.1">
    <property type="nucleotide sequence ID" value="NZ_FONY01000040.1"/>
</dbReference>
<dbReference type="AlphaFoldDB" id="A0A1I2J656"/>
<evidence type="ECO:0000256" key="1">
    <source>
        <dbReference type="SAM" id="Phobius"/>
    </source>
</evidence>
<name>A0A1I2J656_9BACT</name>
<accession>A0A1I2J656</accession>
<protein>
    <submittedName>
        <fullName evidence="2">Uncharacterized protein</fullName>
    </submittedName>
</protein>
<reference evidence="2 3" key="1">
    <citation type="submission" date="2016-10" db="EMBL/GenBank/DDBJ databases">
        <authorList>
            <person name="de Groot N.N."/>
        </authorList>
    </citation>
    <scope>NUCLEOTIDE SEQUENCE [LARGE SCALE GENOMIC DNA]</scope>
    <source>
        <strain>GEY</strain>
        <strain evidence="3">DSM 9560</strain>
    </source>
</reference>
<evidence type="ECO:0000313" key="3">
    <source>
        <dbReference type="Proteomes" id="UP000199513"/>
    </source>
</evidence>
<feature type="transmembrane region" description="Helical" evidence="1">
    <location>
        <begin position="75"/>
        <end position="96"/>
    </location>
</feature>
<keyword evidence="3" id="KW-1185">Reference proteome</keyword>